<protein>
    <submittedName>
        <fullName evidence="3">Uroporphyrinogen-III synthase</fullName>
        <ecNumber evidence="3">4.2.1.75</ecNumber>
    </submittedName>
</protein>
<dbReference type="InterPro" id="IPR036108">
    <property type="entry name" value="4pyrrol_syn_uPrphyn_synt_sf"/>
</dbReference>
<evidence type="ECO:0000313" key="4">
    <source>
        <dbReference type="Proteomes" id="UP000193466"/>
    </source>
</evidence>
<gene>
    <name evidence="3" type="primary">hemD</name>
    <name evidence="2" type="ORF">BWD10_00635</name>
    <name evidence="3" type="ORF">SAMEA4504057_01448</name>
</gene>
<dbReference type="Proteomes" id="UP000215033">
    <property type="component" value="Chromosome 1"/>
</dbReference>
<evidence type="ECO:0000313" key="2">
    <source>
        <dbReference type="EMBL" id="OSI11511.1"/>
    </source>
</evidence>
<dbReference type="EC" id="4.2.1.75" evidence="3"/>
<keyword evidence="4" id="KW-1185">Reference proteome</keyword>
<accession>A0AB38DRU9</accession>
<dbReference type="GO" id="GO:0033014">
    <property type="term" value="P:tetrapyrrole biosynthetic process"/>
    <property type="evidence" value="ECO:0007669"/>
    <property type="project" value="InterPro"/>
</dbReference>
<proteinExistence type="predicted"/>
<dbReference type="Gene3D" id="3.40.50.10090">
    <property type="match status" value="2"/>
</dbReference>
<dbReference type="CDD" id="cd06578">
    <property type="entry name" value="HemD"/>
    <property type="match status" value="1"/>
</dbReference>
<evidence type="ECO:0000313" key="3">
    <source>
        <dbReference type="EMBL" id="SNU79940.1"/>
    </source>
</evidence>
<reference evidence="2 4" key="1">
    <citation type="submission" date="2017-01" db="EMBL/GenBank/DDBJ databases">
        <authorList>
            <person name="Wolfgang W.J."/>
            <person name="Cole J."/>
            <person name="Wroblewski D."/>
            <person name="Mcginnis J."/>
            <person name="Musser K.A."/>
        </authorList>
    </citation>
    <scope>NUCLEOTIDE SEQUENCE [LARGE SCALE GENOMIC DNA]</scope>
    <source>
        <strain evidence="2 4">DSM 21643</strain>
    </source>
</reference>
<dbReference type="Proteomes" id="UP000193466">
    <property type="component" value="Unassembled WGS sequence"/>
</dbReference>
<dbReference type="KEGG" id="nzo:SAMEA4504057_1448"/>
<dbReference type="InterPro" id="IPR003754">
    <property type="entry name" value="4pyrrol_synth_uPrphyn_synth"/>
</dbReference>
<dbReference type="Pfam" id="PF02602">
    <property type="entry name" value="HEM4"/>
    <property type="match status" value="1"/>
</dbReference>
<name>A0AB38DRU9_9NEIS</name>
<dbReference type="EMBL" id="LT906434">
    <property type="protein sequence ID" value="SNU79940.1"/>
    <property type="molecule type" value="Genomic_DNA"/>
</dbReference>
<organism evidence="3 5">
    <name type="scientific">Neisseria zoodegmatis</name>
    <dbReference type="NCBI Taxonomy" id="326523"/>
    <lineage>
        <taxon>Bacteria</taxon>
        <taxon>Pseudomonadati</taxon>
        <taxon>Pseudomonadota</taxon>
        <taxon>Betaproteobacteria</taxon>
        <taxon>Neisseriales</taxon>
        <taxon>Neisseriaceae</taxon>
        <taxon>Neisseria</taxon>
    </lineage>
</organism>
<reference evidence="3 5" key="2">
    <citation type="submission" date="2017-06" db="EMBL/GenBank/DDBJ databases">
        <authorList>
            <consortium name="Pathogen Informatics"/>
        </authorList>
    </citation>
    <scope>NUCLEOTIDE SEQUENCE [LARGE SCALE GENOMIC DNA]</scope>
    <source>
        <strain evidence="3 5">NCTC12230</strain>
    </source>
</reference>
<dbReference type="AlphaFoldDB" id="A0AB38DRU9"/>
<dbReference type="SUPFAM" id="SSF69618">
    <property type="entry name" value="HemD-like"/>
    <property type="match status" value="1"/>
</dbReference>
<dbReference type="GO" id="GO:0004852">
    <property type="term" value="F:uroporphyrinogen-III synthase activity"/>
    <property type="evidence" value="ECO:0007669"/>
    <property type="project" value="UniProtKB-EC"/>
</dbReference>
<evidence type="ECO:0000313" key="5">
    <source>
        <dbReference type="Proteomes" id="UP000215033"/>
    </source>
</evidence>
<evidence type="ECO:0000259" key="1">
    <source>
        <dbReference type="Pfam" id="PF02602"/>
    </source>
</evidence>
<dbReference type="NCBIfam" id="NF004585">
    <property type="entry name" value="PRK05928.2-2"/>
    <property type="match status" value="1"/>
</dbReference>
<dbReference type="RefSeq" id="WP_085362563.1">
    <property type="nucleotide sequence ID" value="NZ_LT906434.1"/>
</dbReference>
<sequence>MNRPSEHRPAILIVRPPSQASADAATLEAQGWRAVPFSPMQIEPDHEALRHLNRQFHNADAVFWVSPSAVETAAPHIDFSDGLPIQITVGQGSRKALAKFYPHNIICPEEGNDSEAVLALPVWNTLKPGAEILIVRGHGGRDFLRNALIQRGFQVRLAEAYFRRPYPPDWSVWETVEPQAAYITSAEMVDLLFRQVPDRFAQPLRTLLYFTHHPRIAEALRKAGARHIRMIGRTDECVTRSDE</sequence>
<dbReference type="EMBL" id="MTBM01000001">
    <property type="protein sequence ID" value="OSI11511.1"/>
    <property type="molecule type" value="Genomic_DNA"/>
</dbReference>
<feature type="domain" description="Tetrapyrrole biosynthesis uroporphyrinogen III synthase" evidence="1">
    <location>
        <begin position="24"/>
        <end position="228"/>
    </location>
</feature>
<keyword evidence="3" id="KW-0456">Lyase</keyword>